<dbReference type="Proteomes" id="UP000672657">
    <property type="component" value="Unassembled WGS sequence"/>
</dbReference>
<dbReference type="RefSeq" id="WP_211956748.1">
    <property type="nucleotide sequence ID" value="NZ_CAJPVI010000045.1"/>
</dbReference>
<comment type="similarity">
    <text evidence="1">Belongs to the LysR transcriptional regulatory family.</text>
</comment>
<dbReference type="InterPro" id="IPR036388">
    <property type="entry name" value="WH-like_DNA-bd_sf"/>
</dbReference>
<sequence>MSKAVNPIENVADLDMEAVQLLVSVSKLKSFKAAADQHRMTVSNVSSRIRKLEGTFGEQVLRRTTRKLELTQLGSRLVALGELVSRELASAEGELARIAGEFAGTLECSVSHSTLLPFLMPVVFDLAETNARLRIEVKVADDALSDHSDVRLGIVPRDSENAYPLAMVVCQAIRSAVAPELESALQLNEVPICILGHSLMPLTIDAVHKDGKIVRLQVVPSFMSTDVEILLHAVERGIGLGFLPKIVFDASASRDRFRVLLMEHTILSADTALSISVAPHIGAKAAAIFAAHRLSERLTGATS</sequence>
<accession>A0ABM8TQL9</accession>
<evidence type="ECO:0000256" key="3">
    <source>
        <dbReference type="ARBA" id="ARBA00023125"/>
    </source>
</evidence>
<gene>
    <name evidence="6" type="primary">hdfR_8</name>
    <name evidence="6" type="ORF">LMG26411_05894</name>
</gene>
<dbReference type="Gene3D" id="1.10.10.10">
    <property type="entry name" value="Winged helix-like DNA-binding domain superfamily/Winged helix DNA-binding domain"/>
    <property type="match status" value="1"/>
</dbReference>
<organism evidence="6 7">
    <name type="scientific">Cupriavidus numazuensis</name>
    <dbReference type="NCBI Taxonomy" id="221992"/>
    <lineage>
        <taxon>Bacteria</taxon>
        <taxon>Pseudomonadati</taxon>
        <taxon>Pseudomonadota</taxon>
        <taxon>Betaproteobacteria</taxon>
        <taxon>Burkholderiales</taxon>
        <taxon>Burkholderiaceae</taxon>
        <taxon>Cupriavidus</taxon>
    </lineage>
</organism>
<name>A0ABM8TQL9_9BURK</name>
<keyword evidence="7" id="KW-1185">Reference proteome</keyword>
<keyword evidence="4" id="KW-0804">Transcription</keyword>
<comment type="caution">
    <text evidence="6">The sequence shown here is derived from an EMBL/GenBank/DDBJ whole genome shotgun (WGS) entry which is preliminary data.</text>
</comment>
<evidence type="ECO:0000259" key="5">
    <source>
        <dbReference type="PROSITE" id="PS50931"/>
    </source>
</evidence>
<dbReference type="InterPro" id="IPR000847">
    <property type="entry name" value="LysR_HTH_N"/>
</dbReference>
<dbReference type="PROSITE" id="PS50931">
    <property type="entry name" value="HTH_LYSR"/>
    <property type="match status" value="1"/>
</dbReference>
<evidence type="ECO:0000256" key="2">
    <source>
        <dbReference type="ARBA" id="ARBA00023015"/>
    </source>
</evidence>
<dbReference type="SUPFAM" id="SSF46785">
    <property type="entry name" value="Winged helix' DNA-binding domain"/>
    <property type="match status" value="1"/>
</dbReference>
<dbReference type="Gene3D" id="3.40.190.290">
    <property type="match status" value="1"/>
</dbReference>
<evidence type="ECO:0000313" key="6">
    <source>
        <dbReference type="EMBL" id="CAG2158241.1"/>
    </source>
</evidence>
<dbReference type="InterPro" id="IPR036390">
    <property type="entry name" value="WH_DNA-bd_sf"/>
</dbReference>
<feature type="domain" description="HTH lysR-type" evidence="5">
    <location>
        <begin position="14"/>
        <end position="71"/>
    </location>
</feature>
<protein>
    <submittedName>
        <fullName evidence="6">HTH-type transcriptional regulator HdfR</fullName>
    </submittedName>
</protein>
<keyword evidence="3" id="KW-0238">DNA-binding</keyword>
<dbReference type="PANTHER" id="PTHR30126">
    <property type="entry name" value="HTH-TYPE TRANSCRIPTIONAL REGULATOR"/>
    <property type="match status" value="1"/>
</dbReference>
<dbReference type="Pfam" id="PF00126">
    <property type="entry name" value="HTH_1"/>
    <property type="match status" value="1"/>
</dbReference>
<dbReference type="PANTHER" id="PTHR30126:SF40">
    <property type="entry name" value="HTH-TYPE TRANSCRIPTIONAL REGULATOR GLTR"/>
    <property type="match status" value="1"/>
</dbReference>
<evidence type="ECO:0000313" key="7">
    <source>
        <dbReference type="Proteomes" id="UP000672657"/>
    </source>
</evidence>
<evidence type="ECO:0000256" key="1">
    <source>
        <dbReference type="ARBA" id="ARBA00009437"/>
    </source>
</evidence>
<dbReference type="SUPFAM" id="SSF53850">
    <property type="entry name" value="Periplasmic binding protein-like II"/>
    <property type="match status" value="1"/>
</dbReference>
<proteinExistence type="inferred from homology"/>
<reference evidence="6 7" key="1">
    <citation type="submission" date="2021-03" db="EMBL/GenBank/DDBJ databases">
        <authorList>
            <person name="Peeters C."/>
        </authorList>
    </citation>
    <scope>NUCLEOTIDE SEQUENCE [LARGE SCALE GENOMIC DNA]</scope>
    <source>
        <strain evidence="6 7">LMG 26411</strain>
    </source>
</reference>
<evidence type="ECO:0000256" key="4">
    <source>
        <dbReference type="ARBA" id="ARBA00023163"/>
    </source>
</evidence>
<keyword evidence="2" id="KW-0805">Transcription regulation</keyword>
<dbReference type="EMBL" id="CAJPVI010000045">
    <property type="protein sequence ID" value="CAG2158241.1"/>
    <property type="molecule type" value="Genomic_DNA"/>
</dbReference>